<accession>A0ACB7XKT1</accession>
<sequence>MQVEELAFLVKDNLPCKHLVLSKEEAFINFLQEDPSLDGVLELEPMNAYNRLLLHRLADIFGFSHRSVGEGDDRHLILECCPETSIPPVLVSDLLWQYDGVQPPTTSHQLLTRNQASTGLKAGETTNQFSLEEREAAYLAARERIFIGYDGETSEPMKRKPQSNPVVARRMIAHALGGKINPSNQALSLRDTKEYGEVTNEKNIQEKEQVDTNLSTQTHEEANILSTKIGGTELGDLKRSTPPGTSRPRRSEVGGYKENLKEEHMGAAKRMFAHALGRHSAKDRTLSKCSEMKQTE</sequence>
<evidence type="ECO:0000313" key="2">
    <source>
        <dbReference type="Proteomes" id="UP000828048"/>
    </source>
</evidence>
<evidence type="ECO:0000313" key="1">
    <source>
        <dbReference type="EMBL" id="KAH7841377.1"/>
    </source>
</evidence>
<keyword evidence="2" id="KW-1185">Reference proteome</keyword>
<comment type="caution">
    <text evidence="1">The sequence shown here is derived from an EMBL/GenBank/DDBJ whole genome shotgun (WGS) entry which is preliminary data.</text>
</comment>
<name>A0ACB7XKT1_9ERIC</name>
<reference evidence="1 2" key="1">
    <citation type="journal article" date="2021" name="Hortic Res">
        <title>High-quality reference genome and annotation aids understanding of berry development for evergreen blueberry (Vaccinium darrowii).</title>
        <authorList>
            <person name="Yu J."/>
            <person name="Hulse-Kemp A.M."/>
            <person name="Babiker E."/>
            <person name="Staton M."/>
        </authorList>
    </citation>
    <scope>NUCLEOTIDE SEQUENCE [LARGE SCALE GENOMIC DNA]</scope>
    <source>
        <strain evidence="2">cv. NJ 8807/NJ 8810</strain>
        <tissue evidence="1">Young leaf</tissue>
    </source>
</reference>
<proteinExistence type="predicted"/>
<dbReference type="Proteomes" id="UP000828048">
    <property type="component" value="Chromosome 10"/>
</dbReference>
<dbReference type="EMBL" id="CM037160">
    <property type="protein sequence ID" value="KAH7841377.1"/>
    <property type="molecule type" value="Genomic_DNA"/>
</dbReference>
<gene>
    <name evidence="1" type="ORF">Vadar_029100</name>
</gene>
<organism evidence="1 2">
    <name type="scientific">Vaccinium darrowii</name>
    <dbReference type="NCBI Taxonomy" id="229202"/>
    <lineage>
        <taxon>Eukaryota</taxon>
        <taxon>Viridiplantae</taxon>
        <taxon>Streptophyta</taxon>
        <taxon>Embryophyta</taxon>
        <taxon>Tracheophyta</taxon>
        <taxon>Spermatophyta</taxon>
        <taxon>Magnoliopsida</taxon>
        <taxon>eudicotyledons</taxon>
        <taxon>Gunneridae</taxon>
        <taxon>Pentapetalae</taxon>
        <taxon>asterids</taxon>
        <taxon>Ericales</taxon>
        <taxon>Ericaceae</taxon>
        <taxon>Vaccinioideae</taxon>
        <taxon>Vaccinieae</taxon>
        <taxon>Vaccinium</taxon>
    </lineage>
</organism>
<protein>
    <submittedName>
        <fullName evidence="1">Uncharacterized protein</fullName>
    </submittedName>
</protein>